<keyword evidence="1" id="KW-0732">Signal</keyword>
<name>A0ABS3C4A9_9BACT</name>
<feature type="chain" id="PRO_5047250898" description="DUF4377 domain-containing protein" evidence="1">
    <location>
        <begin position="20"/>
        <end position="127"/>
    </location>
</feature>
<keyword evidence="3" id="KW-1185">Reference proteome</keyword>
<organism evidence="2 3">
    <name type="scientific">Algoriphagus oliviformis</name>
    <dbReference type="NCBI Taxonomy" id="2811231"/>
    <lineage>
        <taxon>Bacteria</taxon>
        <taxon>Pseudomonadati</taxon>
        <taxon>Bacteroidota</taxon>
        <taxon>Cytophagia</taxon>
        <taxon>Cytophagales</taxon>
        <taxon>Cyclobacteriaceae</taxon>
        <taxon>Algoriphagus</taxon>
    </lineage>
</organism>
<reference evidence="2 3" key="1">
    <citation type="submission" date="2021-03" db="EMBL/GenBank/DDBJ databases">
        <title>novel species isolated from a fishpond in China.</title>
        <authorList>
            <person name="Lu H."/>
            <person name="Cai Z."/>
        </authorList>
    </citation>
    <scope>NUCLEOTIDE SEQUENCE [LARGE SCALE GENOMIC DNA]</scope>
    <source>
        <strain evidence="2 3">H41</strain>
    </source>
</reference>
<sequence length="127" mass="14328">MKLAGIFALVFLFFTACHIQDGGPRGVFIRVHNNSDVSFESVTVQSGNQERTFGEVLSRSQSEYRQFDYAFRYGSVWLRAGGRDFSLIPDDYVGETPLRDGYYTYRVGLSSANLADAELTFDLVEDD</sequence>
<evidence type="ECO:0008006" key="4">
    <source>
        <dbReference type="Google" id="ProtNLM"/>
    </source>
</evidence>
<evidence type="ECO:0000256" key="1">
    <source>
        <dbReference type="SAM" id="SignalP"/>
    </source>
</evidence>
<proteinExistence type="predicted"/>
<accession>A0ABS3C4A9</accession>
<dbReference type="EMBL" id="JAFKCT010000005">
    <property type="protein sequence ID" value="MBN7811940.1"/>
    <property type="molecule type" value="Genomic_DNA"/>
</dbReference>
<gene>
    <name evidence="2" type="ORF">J0A68_13385</name>
</gene>
<evidence type="ECO:0000313" key="3">
    <source>
        <dbReference type="Proteomes" id="UP000664317"/>
    </source>
</evidence>
<dbReference type="RefSeq" id="WP_206578719.1">
    <property type="nucleotide sequence ID" value="NZ_JAFKCT010000005.1"/>
</dbReference>
<comment type="caution">
    <text evidence="2">The sequence shown here is derived from an EMBL/GenBank/DDBJ whole genome shotgun (WGS) entry which is preliminary data.</text>
</comment>
<dbReference type="Proteomes" id="UP000664317">
    <property type="component" value="Unassembled WGS sequence"/>
</dbReference>
<dbReference type="PROSITE" id="PS51257">
    <property type="entry name" value="PROKAR_LIPOPROTEIN"/>
    <property type="match status" value="1"/>
</dbReference>
<feature type="signal peptide" evidence="1">
    <location>
        <begin position="1"/>
        <end position="19"/>
    </location>
</feature>
<protein>
    <recommendedName>
        <fullName evidence="4">DUF4377 domain-containing protein</fullName>
    </recommendedName>
</protein>
<evidence type="ECO:0000313" key="2">
    <source>
        <dbReference type="EMBL" id="MBN7811940.1"/>
    </source>
</evidence>